<dbReference type="Proteomes" id="UP000271626">
    <property type="component" value="Chromosome"/>
</dbReference>
<evidence type="ECO:0000313" key="5">
    <source>
        <dbReference type="EMBL" id="VDR40982.1"/>
    </source>
</evidence>
<dbReference type="PANTHER" id="PTHR45625">
    <property type="entry name" value="PEPTIDYL-PROLYL CIS-TRANS ISOMERASE-RELATED"/>
    <property type="match status" value="1"/>
</dbReference>
<feature type="domain" description="PPIase cyclophilin-type" evidence="4">
    <location>
        <begin position="168"/>
        <end position="364"/>
    </location>
</feature>
<evidence type="ECO:0000313" key="6">
    <source>
        <dbReference type="Proteomes" id="UP000271626"/>
    </source>
</evidence>
<dbReference type="InterPro" id="IPR044666">
    <property type="entry name" value="Cyclophilin_A-like"/>
</dbReference>
<organism evidence="5 6">
    <name type="scientific">Tsukamurella paurometabola</name>
    <name type="common">Corynebacterium paurometabolum</name>
    <dbReference type="NCBI Taxonomy" id="2061"/>
    <lineage>
        <taxon>Bacteria</taxon>
        <taxon>Bacillati</taxon>
        <taxon>Actinomycetota</taxon>
        <taxon>Actinomycetes</taxon>
        <taxon>Mycobacteriales</taxon>
        <taxon>Tsukamurellaceae</taxon>
        <taxon>Tsukamurella</taxon>
    </lineage>
</organism>
<feature type="compositionally biased region" description="Basic and acidic residues" evidence="2">
    <location>
        <begin position="333"/>
        <end position="355"/>
    </location>
</feature>
<evidence type="ECO:0000256" key="2">
    <source>
        <dbReference type="SAM" id="MobiDB-lite"/>
    </source>
</evidence>
<keyword evidence="5" id="KW-0413">Isomerase</keyword>
<dbReference type="Gene3D" id="2.40.100.10">
    <property type="entry name" value="Cyclophilin-like"/>
    <property type="match status" value="1"/>
</dbReference>
<feature type="region of interest" description="Disordered" evidence="2">
    <location>
        <begin position="1"/>
        <end position="29"/>
    </location>
</feature>
<dbReference type="PANTHER" id="PTHR45625:SF3">
    <property type="entry name" value="PEPTIDYL-PROLYL CIS-TRANS ISOMERASE B-RELATED"/>
    <property type="match status" value="1"/>
</dbReference>
<dbReference type="GO" id="GO:0003755">
    <property type="term" value="F:peptidyl-prolyl cis-trans isomerase activity"/>
    <property type="evidence" value="ECO:0007669"/>
    <property type="project" value="InterPro"/>
</dbReference>
<comment type="function">
    <text evidence="1">PPIases accelerate the folding of proteins. It catalyzes the cis-trans isomerization of proline imidic peptide bonds in oligopeptides.</text>
</comment>
<keyword evidence="3" id="KW-0472">Membrane</keyword>
<keyword evidence="3" id="KW-0812">Transmembrane</keyword>
<dbReference type="InterPro" id="IPR029000">
    <property type="entry name" value="Cyclophilin-like_dom_sf"/>
</dbReference>
<evidence type="ECO:0000256" key="3">
    <source>
        <dbReference type="SAM" id="Phobius"/>
    </source>
</evidence>
<proteinExistence type="predicted"/>
<evidence type="ECO:0000256" key="1">
    <source>
        <dbReference type="ARBA" id="ARBA00002388"/>
    </source>
</evidence>
<keyword evidence="3" id="KW-1133">Transmembrane helix</keyword>
<evidence type="ECO:0000259" key="4">
    <source>
        <dbReference type="PROSITE" id="PS50072"/>
    </source>
</evidence>
<gene>
    <name evidence="5" type="ORF">NCTC10741_04147</name>
</gene>
<sequence>MPSNEERRQAAREKLAKQNERREADARRRKIKAGAVAGVVVVALVAAGCYIWLPQGPRAPLRVGAENRYKSLHVTCDFADRPDQATSLRENITKARQQITQQQAGMAKLPPDQQKTTQEQIDSVEKQIVEAEKSLPALDKLAAKNKGVSKPDGKDVPNTGTANGTITTNAGAIGFELDRSKAPCNVQTFLTLIQAKYFDGTPCHREVSNAADPKAGTSDLYVLQCGDPTGTGSGGPSWTSPDEKPTFLKAAGGAANPMQQTPNVIYPAGTIAVANANTEANPMTGQPATTNTGSSQFFLVYKETTLPANYAVIGKVDDAGLTALQMIAKKGIVPKDGDPAPKPGDKPVTDGKPKEPVNITTMALSQ</sequence>
<dbReference type="RefSeq" id="WP_126198109.1">
    <property type="nucleotide sequence ID" value="NZ_CP085954.1"/>
</dbReference>
<dbReference type="PROSITE" id="PS50072">
    <property type="entry name" value="CSA_PPIASE_2"/>
    <property type="match status" value="1"/>
</dbReference>
<feature type="compositionally biased region" description="Basic and acidic residues" evidence="2">
    <location>
        <begin position="1"/>
        <end position="26"/>
    </location>
</feature>
<name>A0A3P8LH02_TSUPA</name>
<dbReference type="EMBL" id="LR131273">
    <property type="protein sequence ID" value="VDR40982.1"/>
    <property type="molecule type" value="Genomic_DNA"/>
</dbReference>
<dbReference type="InterPro" id="IPR002130">
    <property type="entry name" value="Cyclophilin-type_PPIase_dom"/>
</dbReference>
<protein>
    <submittedName>
        <fullName evidence="5">Bifunctional phosphatase/peptidyl-prolyl cis-trans isomerase</fullName>
    </submittedName>
</protein>
<dbReference type="OrthoDB" id="5507614at2"/>
<dbReference type="Pfam" id="PF00160">
    <property type="entry name" value="Pro_isomerase"/>
    <property type="match status" value="1"/>
</dbReference>
<reference evidence="5 6" key="1">
    <citation type="submission" date="2018-12" db="EMBL/GenBank/DDBJ databases">
        <authorList>
            <consortium name="Pathogen Informatics"/>
        </authorList>
    </citation>
    <scope>NUCLEOTIDE SEQUENCE [LARGE SCALE GENOMIC DNA]</scope>
    <source>
        <strain evidence="5 6">NCTC10741</strain>
    </source>
</reference>
<feature type="transmembrane region" description="Helical" evidence="3">
    <location>
        <begin position="31"/>
        <end position="53"/>
    </location>
</feature>
<dbReference type="SUPFAM" id="SSF50891">
    <property type="entry name" value="Cyclophilin-like"/>
    <property type="match status" value="1"/>
</dbReference>
<accession>A0A3P8LH02</accession>
<feature type="region of interest" description="Disordered" evidence="2">
    <location>
        <begin position="331"/>
        <end position="366"/>
    </location>
</feature>
<dbReference type="AlphaFoldDB" id="A0A3P8LH02"/>